<comment type="caution">
    <text evidence="2">The sequence shown here is derived from an EMBL/GenBank/DDBJ whole genome shotgun (WGS) entry which is preliminary data.</text>
</comment>
<dbReference type="AlphaFoldDB" id="A0A821NQS4"/>
<evidence type="ECO:0000256" key="1">
    <source>
        <dbReference type="SAM" id="MobiDB-lite"/>
    </source>
</evidence>
<feature type="region of interest" description="Disordered" evidence="1">
    <location>
        <begin position="63"/>
        <end position="88"/>
    </location>
</feature>
<name>A0A821NQS4_9BILA</name>
<keyword evidence="3" id="KW-1185">Reference proteome</keyword>
<dbReference type="EMBL" id="CAJOBP010046635">
    <property type="protein sequence ID" value="CAF4792719.1"/>
    <property type="molecule type" value="Genomic_DNA"/>
</dbReference>
<sequence length="126" mass="13724">DESSTIALDIMDSLIVVNEVQKAVHLYLDHIEPWEEFDKTDLNDSSYLNQLIVASNIRIPKAKNRSKEKSALPVPPMNSGGSSSSAAAAVVAPNMSESIINPAHDHRASVTTKCRPNGTQYRPITP</sequence>
<feature type="compositionally biased region" description="Low complexity" evidence="1">
    <location>
        <begin position="77"/>
        <end position="88"/>
    </location>
</feature>
<evidence type="ECO:0000313" key="3">
    <source>
        <dbReference type="Proteomes" id="UP000663873"/>
    </source>
</evidence>
<reference evidence="2" key="1">
    <citation type="submission" date="2021-02" db="EMBL/GenBank/DDBJ databases">
        <authorList>
            <person name="Nowell W R."/>
        </authorList>
    </citation>
    <scope>NUCLEOTIDE SEQUENCE</scope>
</reference>
<protein>
    <submittedName>
        <fullName evidence="2">Uncharacterized protein</fullName>
    </submittedName>
</protein>
<organism evidence="2 3">
    <name type="scientific">Rotaria socialis</name>
    <dbReference type="NCBI Taxonomy" id="392032"/>
    <lineage>
        <taxon>Eukaryota</taxon>
        <taxon>Metazoa</taxon>
        <taxon>Spiralia</taxon>
        <taxon>Gnathifera</taxon>
        <taxon>Rotifera</taxon>
        <taxon>Eurotatoria</taxon>
        <taxon>Bdelloidea</taxon>
        <taxon>Philodinida</taxon>
        <taxon>Philodinidae</taxon>
        <taxon>Rotaria</taxon>
    </lineage>
</organism>
<proteinExistence type="predicted"/>
<feature type="compositionally biased region" description="Polar residues" evidence="1">
    <location>
        <begin position="109"/>
        <end position="126"/>
    </location>
</feature>
<accession>A0A821NQS4</accession>
<feature type="region of interest" description="Disordered" evidence="1">
    <location>
        <begin position="100"/>
        <end position="126"/>
    </location>
</feature>
<feature type="non-terminal residue" evidence="2">
    <location>
        <position position="1"/>
    </location>
</feature>
<gene>
    <name evidence="2" type="ORF">UJA718_LOCUS40914</name>
</gene>
<feature type="non-terminal residue" evidence="2">
    <location>
        <position position="126"/>
    </location>
</feature>
<dbReference type="Proteomes" id="UP000663873">
    <property type="component" value="Unassembled WGS sequence"/>
</dbReference>
<evidence type="ECO:0000313" key="2">
    <source>
        <dbReference type="EMBL" id="CAF4792719.1"/>
    </source>
</evidence>